<dbReference type="STRING" id="37927.SA2016_3939"/>
<gene>
    <name evidence="1" type="ORF">SA2016_3939</name>
</gene>
<dbReference type="KEGG" id="satk:SA2016_3939"/>
<dbReference type="Proteomes" id="UP000070134">
    <property type="component" value="Chromosome"/>
</dbReference>
<protein>
    <submittedName>
        <fullName evidence="1">Uncharacterized protein</fullName>
    </submittedName>
</protein>
<evidence type="ECO:0000313" key="2">
    <source>
        <dbReference type="Proteomes" id="UP000070134"/>
    </source>
</evidence>
<dbReference type="AlphaFoldDB" id="A0A127A5J7"/>
<organism evidence="1 2">
    <name type="scientific">Sinomonas atrocyanea</name>
    <dbReference type="NCBI Taxonomy" id="37927"/>
    <lineage>
        <taxon>Bacteria</taxon>
        <taxon>Bacillati</taxon>
        <taxon>Actinomycetota</taxon>
        <taxon>Actinomycetes</taxon>
        <taxon>Micrococcales</taxon>
        <taxon>Micrococcaceae</taxon>
        <taxon>Sinomonas</taxon>
    </lineage>
</organism>
<proteinExistence type="predicted"/>
<evidence type="ECO:0000313" key="1">
    <source>
        <dbReference type="EMBL" id="AMM34593.1"/>
    </source>
</evidence>
<name>A0A127A5J7_9MICC</name>
<keyword evidence="2" id="KW-1185">Reference proteome</keyword>
<reference evidence="1 2" key="1">
    <citation type="submission" date="2016-02" db="EMBL/GenBank/DDBJ databases">
        <title>Complete genome of Sinomonas atrocyanea KCTC 3377.</title>
        <authorList>
            <person name="Kim K.M."/>
        </authorList>
    </citation>
    <scope>NUCLEOTIDE SEQUENCE [LARGE SCALE GENOMIC DNA]</scope>
    <source>
        <strain evidence="1 2">KCTC 3377</strain>
    </source>
</reference>
<accession>A0A127A5J7</accession>
<sequence>MTTVDCWSTIDTRYGAKDFYHIIAGSYQGKSYAGRWQEDNNVTIGGPAQSGVPHC</sequence>
<dbReference type="EMBL" id="CP014518">
    <property type="protein sequence ID" value="AMM34593.1"/>
    <property type="molecule type" value="Genomic_DNA"/>
</dbReference>